<organism evidence="2">
    <name type="scientific">Laccaria bicolor (strain S238N-H82 / ATCC MYA-4686)</name>
    <name type="common">Bicoloured deceiver</name>
    <name type="synonym">Laccaria laccata var. bicolor</name>
    <dbReference type="NCBI Taxonomy" id="486041"/>
    <lineage>
        <taxon>Eukaryota</taxon>
        <taxon>Fungi</taxon>
        <taxon>Dikarya</taxon>
        <taxon>Basidiomycota</taxon>
        <taxon>Agaricomycotina</taxon>
        <taxon>Agaricomycetes</taxon>
        <taxon>Agaricomycetidae</taxon>
        <taxon>Agaricales</taxon>
        <taxon>Agaricineae</taxon>
        <taxon>Hydnangiaceae</taxon>
        <taxon>Laccaria</taxon>
    </lineage>
</organism>
<dbReference type="RefSeq" id="XP_001879600.1">
    <property type="nucleotide sequence ID" value="XM_001879565.1"/>
</dbReference>
<accession>B0D6M7</accession>
<dbReference type="InParanoid" id="B0D6M7"/>
<dbReference type="GeneID" id="6075028"/>
<reference evidence="1 2" key="1">
    <citation type="journal article" date="2008" name="Nature">
        <title>The genome of Laccaria bicolor provides insights into mycorrhizal symbiosis.</title>
        <authorList>
            <person name="Martin F."/>
            <person name="Aerts A."/>
            <person name="Ahren D."/>
            <person name="Brun A."/>
            <person name="Danchin E.G.J."/>
            <person name="Duchaussoy F."/>
            <person name="Gibon J."/>
            <person name="Kohler A."/>
            <person name="Lindquist E."/>
            <person name="Pereda V."/>
            <person name="Salamov A."/>
            <person name="Shapiro H.J."/>
            <person name="Wuyts J."/>
            <person name="Blaudez D."/>
            <person name="Buee M."/>
            <person name="Brokstein P."/>
            <person name="Canbaeck B."/>
            <person name="Cohen D."/>
            <person name="Courty P.E."/>
            <person name="Coutinho P.M."/>
            <person name="Delaruelle C."/>
            <person name="Detter J.C."/>
            <person name="Deveau A."/>
            <person name="DiFazio S."/>
            <person name="Duplessis S."/>
            <person name="Fraissinet-Tachet L."/>
            <person name="Lucic E."/>
            <person name="Frey-Klett P."/>
            <person name="Fourrey C."/>
            <person name="Feussner I."/>
            <person name="Gay G."/>
            <person name="Grimwood J."/>
            <person name="Hoegger P.J."/>
            <person name="Jain P."/>
            <person name="Kilaru S."/>
            <person name="Labbe J."/>
            <person name="Lin Y.C."/>
            <person name="Legue V."/>
            <person name="Le Tacon F."/>
            <person name="Marmeisse R."/>
            <person name="Melayah D."/>
            <person name="Montanini B."/>
            <person name="Muratet M."/>
            <person name="Nehls U."/>
            <person name="Niculita-Hirzel H."/>
            <person name="Oudot-Le Secq M.P."/>
            <person name="Peter M."/>
            <person name="Quesneville H."/>
            <person name="Rajashekar B."/>
            <person name="Reich M."/>
            <person name="Rouhier N."/>
            <person name="Schmutz J."/>
            <person name="Yin T."/>
            <person name="Chalot M."/>
            <person name="Henrissat B."/>
            <person name="Kuees U."/>
            <person name="Lucas S."/>
            <person name="Van de Peer Y."/>
            <person name="Podila G.K."/>
            <person name="Polle A."/>
            <person name="Pukkila P.J."/>
            <person name="Richardson P.M."/>
            <person name="Rouze P."/>
            <person name="Sanders I.R."/>
            <person name="Stajich J.E."/>
            <person name="Tunlid A."/>
            <person name="Tuskan G."/>
            <person name="Grigoriev I.V."/>
        </authorList>
    </citation>
    <scope>NUCLEOTIDE SEQUENCE [LARGE SCALE GENOMIC DNA]</scope>
    <source>
        <strain evidence="2">S238N-H82 / ATCC MYA-4686</strain>
    </source>
</reference>
<dbReference type="OrthoDB" id="2912453at2759"/>
<dbReference type="Proteomes" id="UP000001194">
    <property type="component" value="Unassembled WGS sequence"/>
</dbReference>
<dbReference type="Gene3D" id="3.80.10.10">
    <property type="entry name" value="Ribonuclease Inhibitor"/>
    <property type="match status" value="1"/>
</dbReference>
<dbReference type="InterPro" id="IPR032675">
    <property type="entry name" value="LRR_dom_sf"/>
</dbReference>
<dbReference type="EMBL" id="DS547098">
    <property type="protein sequence ID" value="EDR10215.1"/>
    <property type="molecule type" value="Genomic_DNA"/>
</dbReference>
<dbReference type="KEGG" id="lbc:LACBIDRAFT_325909"/>
<evidence type="ECO:0000313" key="1">
    <source>
        <dbReference type="EMBL" id="EDR10215.1"/>
    </source>
</evidence>
<dbReference type="SUPFAM" id="SSF52047">
    <property type="entry name" value="RNI-like"/>
    <property type="match status" value="1"/>
</dbReference>
<sequence>MTDLDLTPFILDQSLIDYTLLATRDALTKSDGAAAALAKKRAIPALEFFTTLLDPSIEQEGVQLDAFKKYLAALNDESIASEVLASLPKPEPATADAAQPTDVFNLTPAQRVLGLPETLSLILSHVSPLSKPGRETYKAASLVSRSFHHASQITLWSIPRDLDTVEQQVRFAFGASISVALSEPLGNHVKRLRIRRVRGGWNDRIIHKIVKVSQGVEDLTLHCGDVEDGVTPITPAFVSSLHTILSSLPKLRTLDLCKFSYTPVPDFEPDIPADGLVPFTKLESLTLYGFGWYWPAISKGLGANLKSLEIGLDTRLAEEELLRLSTQTTALTSLSLACPITLRILQSFVNNAPGLESITVYRFDDIDDAFTNGFFAAVIQPPNLKAISFSHPIGNRQFTVLQQSSAPLADISIKVQEDSPEAEVNQWLTELIKAKKQTLTSLGVSFEGSKLLKPTDALVTALAGCPQLKTLFIDAADAAEGVVGLGVSASVVESLLRNCPNLRLTAFVESLVTGNEVYEKEFKQKMEVVERELELENEEDILGN</sequence>
<proteinExistence type="predicted"/>
<keyword evidence="2" id="KW-1185">Reference proteome</keyword>
<dbReference type="AlphaFoldDB" id="B0D6M7"/>
<name>B0D6M7_LACBS</name>
<gene>
    <name evidence="1" type="ORF">LACBIDRAFT_325909</name>
</gene>
<dbReference type="HOGENOM" id="CLU_507190_0_0_1"/>
<evidence type="ECO:0000313" key="2">
    <source>
        <dbReference type="Proteomes" id="UP000001194"/>
    </source>
</evidence>
<protein>
    <submittedName>
        <fullName evidence="1">Predicted protein</fullName>
    </submittedName>
</protein>